<evidence type="ECO:0000313" key="1">
    <source>
        <dbReference type="EMBL" id="RAJ27830.1"/>
    </source>
</evidence>
<dbReference type="Proteomes" id="UP000248987">
    <property type="component" value="Unassembled WGS sequence"/>
</dbReference>
<dbReference type="AlphaFoldDB" id="A0A327SFJ0"/>
<sequence length="48" mass="5414">MTAATIIGMANFFVKSRKASMVLIGMQLVYLAYKYQKEKNSQPKEIDG</sequence>
<dbReference type="RefSeq" id="WP_157487203.1">
    <property type="nucleotide sequence ID" value="NZ_LZRN01000015.1"/>
</dbReference>
<reference evidence="1 2" key="1">
    <citation type="submission" date="2018-06" db="EMBL/GenBank/DDBJ databases">
        <title>Genomic Encyclopedia of Archaeal and Bacterial Type Strains, Phase II (KMG-II): from individual species to whole genera.</title>
        <authorList>
            <person name="Goeker M."/>
        </authorList>
    </citation>
    <scope>NUCLEOTIDE SEQUENCE [LARGE SCALE GENOMIC DNA]</scope>
    <source>
        <strain evidence="1 2">DSM 12408</strain>
    </source>
</reference>
<dbReference type="OrthoDB" id="1179707at2"/>
<name>A0A327SFJ0_9FLAO</name>
<keyword evidence="2" id="KW-1185">Reference proteome</keyword>
<protein>
    <submittedName>
        <fullName evidence="1">Uncharacterized protein</fullName>
    </submittedName>
</protein>
<dbReference type="EMBL" id="QLLQ01000001">
    <property type="protein sequence ID" value="RAJ27830.1"/>
    <property type="molecule type" value="Genomic_DNA"/>
</dbReference>
<evidence type="ECO:0000313" key="2">
    <source>
        <dbReference type="Proteomes" id="UP000248987"/>
    </source>
</evidence>
<organism evidence="1 2">
    <name type="scientific">Gelidibacter algens</name>
    <dbReference type="NCBI Taxonomy" id="49280"/>
    <lineage>
        <taxon>Bacteria</taxon>
        <taxon>Pseudomonadati</taxon>
        <taxon>Bacteroidota</taxon>
        <taxon>Flavobacteriia</taxon>
        <taxon>Flavobacteriales</taxon>
        <taxon>Flavobacteriaceae</taxon>
        <taxon>Gelidibacter</taxon>
    </lineage>
</organism>
<accession>A0A327SFJ0</accession>
<gene>
    <name evidence="1" type="ORF">LX77_00404</name>
</gene>
<comment type="caution">
    <text evidence="1">The sequence shown here is derived from an EMBL/GenBank/DDBJ whole genome shotgun (WGS) entry which is preliminary data.</text>
</comment>
<proteinExistence type="predicted"/>